<comment type="caution">
    <text evidence="2">The sequence shown here is derived from an EMBL/GenBank/DDBJ whole genome shotgun (WGS) entry which is preliminary data.</text>
</comment>
<accession>A0A1F2P771</accession>
<dbReference type="EMBL" id="DRIE01000033">
    <property type="protein sequence ID" value="HEC56670.1"/>
    <property type="molecule type" value="Genomic_DNA"/>
</dbReference>
<name>A0A1F2P771_9EURY</name>
<protein>
    <submittedName>
        <fullName evidence="2">Transposase-like protein</fullName>
    </submittedName>
</protein>
<evidence type="ECO:0000313" key="2">
    <source>
        <dbReference type="EMBL" id="OFV66446.1"/>
    </source>
</evidence>
<dbReference type="EMBL" id="LYOR01000002">
    <property type="protein sequence ID" value="OFV66446.1"/>
    <property type="molecule type" value="Genomic_DNA"/>
</dbReference>
<reference evidence="2 3" key="1">
    <citation type="submission" date="2016-05" db="EMBL/GenBank/DDBJ databases">
        <title>Microbial consortia oxidize butane by reversing methanogenesis.</title>
        <authorList>
            <person name="Laso-Perez R."/>
            <person name="Richter M."/>
            <person name="Wegener G."/>
            <person name="Musat F."/>
        </authorList>
    </citation>
    <scope>NUCLEOTIDE SEQUENCE [LARGE SCALE GENOMIC DNA]</scope>
    <source>
        <strain evidence="2">BOX1</strain>
    </source>
</reference>
<dbReference type="STRING" id="1839936.SBU_000413"/>
<gene>
    <name evidence="1" type="ORF">ENI32_02115</name>
    <name evidence="2" type="ORF">SBU_000413</name>
</gene>
<evidence type="ECO:0000313" key="1">
    <source>
        <dbReference type="EMBL" id="HEC56670.1"/>
    </source>
</evidence>
<reference evidence="1" key="2">
    <citation type="journal article" date="2020" name="mSystems">
        <title>Genome- and Community-Level Interaction Insights into Carbon Utilization and Element Cycling Functions of Hydrothermarchaeota in Hydrothermal Sediment.</title>
        <authorList>
            <person name="Zhou Z."/>
            <person name="Liu Y."/>
            <person name="Xu W."/>
            <person name="Pan J."/>
            <person name="Luo Z.H."/>
            <person name="Li M."/>
        </authorList>
    </citation>
    <scope>NUCLEOTIDE SEQUENCE [LARGE SCALE GENOMIC DNA]</scope>
    <source>
        <strain evidence="1">HyVt-386</strain>
    </source>
</reference>
<dbReference type="Proteomes" id="UP000185779">
    <property type="component" value="Unassembled WGS sequence"/>
</dbReference>
<keyword evidence="3" id="KW-1185">Reference proteome</keyword>
<proteinExistence type="predicted"/>
<sequence>MIDEERTKTFGAVSEIFPLSIEEVKEIIAKTFKNLTESMSFAKSWIEKFLDVSLRCYELSYN</sequence>
<dbReference type="AlphaFoldDB" id="A0A1F2P771"/>
<organism evidence="2 3">
    <name type="scientific">Candidatus Syntropharchaeum butanivorans</name>
    <dbReference type="NCBI Taxonomy" id="1839936"/>
    <lineage>
        <taxon>Archaea</taxon>
        <taxon>Methanobacteriati</taxon>
        <taxon>Methanobacteriota</taxon>
        <taxon>Stenosarchaea group</taxon>
        <taxon>Methanomicrobia</taxon>
        <taxon>Methanosarcinales</taxon>
        <taxon>ANME-2 cluster</taxon>
        <taxon>Candidatus Syntropharchaeum</taxon>
    </lineage>
</organism>
<dbReference type="Proteomes" id="UP000885936">
    <property type="component" value="Unassembled WGS sequence"/>
</dbReference>
<evidence type="ECO:0000313" key="3">
    <source>
        <dbReference type="Proteomes" id="UP000185779"/>
    </source>
</evidence>